<protein>
    <submittedName>
        <fullName evidence="1">Uncharacterized protein</fullName>
    </submittedName>
</protein>
<gene>
    <name evidence="1" type="ORF">TNCT_584591</name>
</gene>
<organism evidence="1 2">
    <name type="scientific">Trichonephila clavata</name>
    <name type="common">Joro spider</name>
    <name type="synonym">Nephila clavata</name>
    <dbReference type="NCBI Taxonomy" id="2740835"/>
    <lineage>
        <taxon>Eukaryota</taxon>
        <taxon>Metazoa</taxon>
        <taxon>Ecdysozoa</taxon>
        <taxon>Arthropoda</taxon>
        <taxon>Chelicerata</taxon>
        <taxon>Arachnida</taxon>
        <taxon>Araneae</taxon>
        <taxon>Araneomorphae</taxon>
        <taxon>Entelegynae</taxon>
        <taxon>Araneoidea</taxon>
        <taxon>Nephilidae</taxon>
        <taxon>Trichonephila</taxon>
    </lineage>
</organism>
<dbReference type="Proteomes" id="UP000887116">
    <property type="component" value="Unassembled WGS sequence"/>
</dbReference>
<keyword evidence="2" id="KW-1185">Reference proteome</keyword>
<dbReference type="AlphaFoldDB" id="A0A8X6FEN3"/>
<proteinExistence type="predicted"/>
<name>A0A8X6FEN3_TRICU</name>
<comment type="caution">
    <text evidence="1">The sequence shown here is derived from an EMBL/GenBank/DDBJ whole genome shotgun (WGS) entry which is preliminary data.</text>
</comment>
<evidence type="ECO:0000313" key="2">
    <source>
        <dbReference type="Proteomes" id="UP000887116"/>
    </source>
</evidence>
<accession>A0A8X6FEN3</accession>
<evidence type="ECO:0000313" key="1">
    <source>
        <dbReference type="EMBL" id="GFQ78520.1"/>
    </source>
</evidence>
<sequence length="94" mass="10663">MEKKIDNSFLPPLSYYFTTKVSGNFAENTFFREGTCSSFDLLQILAHSLCIYSKYITMKNVRSVAGFSKLIGTPSHRRHQIKTSKFLSELSNGS</sequence>
<dbReference type="EMBL" id="BMAO01021925">
    <property type="protein sequence ID" value="GFQ78520.1"/>
    <property type="molecule type" value="Genomic_DNA"/>
</dbReference>
<reference evidence="1" key="1">
    <citation type="submission" date="2020-07" db="EMBL/GenBank/DDBJ databases">
        <title>Multicomponent nature underlies the extraordinary mechanical properties of spider dragline silk.</title>
        <authorList>
            <person name="Kono N."/>
            <person name="Nakamura H."/>
            <person name="Mori M."/>
            <person name="Yoshida Y."/>
            <person name="Ohtoshi R."/>
            <person name="Malay A.D."/>
            <person name="Moran D.A.P."/>
            <person name="Tomita M."/>
            <person name="Numata K."/>
            <person name="Arakawa K."/>
        </authorList>
    </citation>
    <scope>NUCLEOTIDE SEQUENCE</scope>
</reference>